<sequence length="128" mass="13959">MEEPSGVKVNIFVAKITFTPNVAHAGAIGETANEAAGETKEESEKEKVLEFQTGAICVIASVYEAAWEMKEQSEKEVPESQIVLYQPELLPEILPQMEKRKRCPAKLVQSPFISVFDSSSCTGGVAAR</sequence>
<evidence type="ECO:0000313" key="2">
    <source>
        <dbReference type="Proteomes" id="UP000187609"/>
    </source>
</evidence>
<keyword evidence="2" id="KW-1185">Reference proteome</keyword>
<comment type="caution">
    <text evidence="1">The sequence shown here is derived from an EMBL/GenBank/DDBJ whole genome shotgun (WGS) entry which is preliminary data.</text>
</comment>
<proteinExistence type="predicted"/>
<dbReference type="Proteomes" id="UP000187609">
    <property type="component" value="Unassembled WGS sequence"/>
</dbReference>
<evidence type="ECO:0000313" key="1">
    <source>
        <dbReference type="EMBL" id="OIT18785.1"/>
    </source>
</evidence>
<accession>A0A1J6KHG5</accession>
<gene>
    <name evidence="1" type="ORF">A4A49_09232</name>
</gene>
<reference evidence="1" key="1">
    <citation type="submission" date="2016-11" db="EMBL/GenBank/DDBJ databases">
        <title>The genome of Nicotiana attenuata.</title>
        <authorList>
            <person name="Xu S."/>
            <person name="Brockmoeller T."/>
            <person name="Gaquerel E."/>
            <person name="Navarro A."/>
            <person name="Kuhl H."/>
            <person name="Gase K."/>
            <person name="Ling Z."/>
            <person name="Zhou W."/>
            <person name="Kreitzer C."/>
            <person name="Stanke M."/>
            <person name="Tang H."/>
            <person name="Lyons E."/>
            <person name="Pandey P."/>
            <person name="Pandey S.P."/>
            <person name="Timmermann B."/>
            <person name="Baldwin I.T."/>
        </authorList>
    </citation>
    <scope>NUCLEOTIDE SEQUENCE [LARGE SCALE GENOMIC DNA]</scope>
    <source>
        <strain evidence="1">UT</strain>
    </source>
</reference>
<organism evidence="1 2">
    <name type="scientific">Nicotiana attenuata</name>
    <name type="common">Coyote tobacco</name>
    <dbReference type="NCBI Taxonomy" id="49451"/>
    <lineage>
        <taxon>Eukaryota</taxon>
        <taxon>Viridiplantae</taxon>
        <taxon>Streptophyta</taxon>
        <taxon>Embryophyta</taxon>
        <taxon>Tracheophyta</taxon>
        <taxon>Spermatophyta</taxon>
        <taxon>Magnoliopsida</taxon>
        <taxon>eudicotyledons</taxon>
        <taxon>Gunneridae</taxon>
        <taxon>Pentapetalae</taxon>
        <taxon>asterids</taxon>
        <taxon>lamiids</taxon>
        <taxon>Solanales</taxon>
        <taxon>Solanaceae</taxon>
        <taxon>Nicotianoideae</taxon>
        <taxon>Nicotianeae</taxon>
        <taxon>Nicotiana</taxon>
    </lineage>
</organism>
<dbReference type="EMBL" id="MJEQ01017423">
    <property type="protein sequence ID" value="OIT18785.1"/>
    <property type="molecule type" value="Genomic_DNA"/>
</dbReference>
<name>A0A1J6KHG5_NICAT</name>
<dbReference type="AlphaFoldDB" id="A0A1J6KHG5"/>
<protein>
    <submittedName>
        <fullName evidence="1">Uncharacterized protein</fullName>
    </submittedName>
</protein>
<dbReference type="Gramene" id="OIT18785">
    <property type="protein sequence ID" value="OIT18785"/>
    <property type="gene ID" value="A4A49_09232"/>
</dbReference>